<keyword evidence="6" id="KW-0496">Mitochondrion</keyword>
<evidence type="ECO:0000256" key="14">
    <source>
        <dbReference type="SAM" id="MobiDB-lite"/>
    </source>
</evidence>
<evidence type="ECO:0000256" key="13">
    <source>
        <dbReference type="ARBA" id="ARBA00060144"/>
    </source>
</evidence>
<evidence type="ECO:0000256" key="4">
    <source>
        <dbReference type="ARBA" id="ARBA00022980"/>
    </source>
</evidence>
<proteinExistence type="inferred from homology"/>
<feature type="region of interest" description="Disordered" evidence="14">
    <location>
        <begin position="226"/>
        <end position="293"/>
    </location>
</feature>
<evidence type="ECO:0000256" key="8">
    <source>
        <dbReference type="ARBA" id="ARBA00023274"/>
    </source>
</evidence>
<protein>
    <recommendedName>
        <fullName evidence="11">Large ribosomal subunit protein mL64</fullName>
    </recommendedName>
    <alternativeName>
        <fullName evidence="10">39S ribosomal protein L59, mitochondrial</fullName>
    </alternativeName>
    <alternativeName>
        <fullName evidence="12">Growth arrest and DNA damage-inducible proteins-interacting protein 1</fullName>
    </alternativeName>
</protein>
<evidence type="ECO:0000256" key="3">
    <source>
        <dbReference type="ARBA" id="ARBA00005421"/>
    </source>
</evidence>
<keyword evidence="5" id="KW-0175">Coiled coil</keyword>
<keyword evidence="7" id="KW-0539">Nucleus</keyword>
<dbReference type="InterPro" id="IPR043035">
    <property type="entry name" value="Ribosomal_mL64_sf"/>
</dbReference>
<gene>
    <name evidence="15" type="ORF">CLUMA_CG000821</name>
</gene>
<evidence type="ECO:0000256" key="11">
    <source>
        <dbReference type="ARBA" id="ARBA00035184"/>
    </source>
</evidence>
<keyword evidence="9" id="KW-0131">Cell cycle</keyword>
<evidence type="ECO:0000256" key="1">
    <source>
        <dbReference type="ARBA" id="ARBA00004123"/>
    </source>
</evidence>
<dbReference type="Gene3D" id="6.10.280.120">
    <property type="entry name" value="Growth arrest and DNA-damage-inducible proteins-interacting protein 1"/>
    <property type="match status" value="1"/>
</dbReference>
<feature type="compositionally biased region" description="Acidic residues" evidence="14">
    <location>
        <begin position="267"/>
        <end position="293"/>
    </location>
</feature>
<dbReference type="GO" id="GO:0005739">
    <property type="term" value="C:mitochondrion"/>
    <property type="evidence" value="ECO:0007669"/>
    <property type="project" value="UniProtKB-SubCell"/>
</dbReference>
<dbReference type="GO" id="GO:1990904">
    <property type="term" value="C:ribonucleoprotein complex"/>
    <property type="evidence" value="ECO:0007669"/>
    <property type="project" value="UniProtKB-KW"/>
</dbReference>
<keyword evidence="4" id="KW-0689">Ribosomal protein</keyword>
<sequence length="293" mass="34935">MFTLKLLNSSTISSRYTCRYVTSGSQKLLGLFGKKEKEPEPAENALEMFDADQNEIDSELKKERIQAIRNKSRLNDNHRRLLLGEVPYQNAQSWVHNTLKYKRKLYGKLGEKSGLDPRICFWTHTEIEDKNEYERTAYPKTVQEMIQISEQDKKETKEKELKRDEDIARNLEKLEMWKTDIVKRKEKRENDARVAKERKDRLIEEVRRHFGYTIDIRDERFKQMLEEKQKQQRKAMKESKRQEKESKLLEKLKSVKAEDKLSTEPSENSDESDPSEEKDEDVNQNTEEENVKK</sequence>
<evidence type="ECO:0000256" key="6">
    <source>
        <dbReference type="ARBA" id="ARBA00023128"/>
    </source>
</evidence>
<evidence type="ECO:0000313" key="15">
    <source>
        <dbReference type="EMBL" id="CRK87118.1"/>
    </source>
</evidence>
<accession>A0A1J1HKY3</accession>
<name>A0A1J1HKY3_9DIPT</name>
<keyword evidence="8" id="KW-0687">Ribonucleoprotein</keyword>
<evidence type="ECO:0000256" key="12">
    <source>
        <dbReference type="ARBA" id="ARBA00035485"/>
    </source>
</evidence>
<dbReference type="EMBL" id="CVRI01000003">
    <property type="protein sequence ID" value="CRK87118.1"/>
    <property type="molecule type" value="Genomic_DNA"/>
</dbReference>
<evidence type="ECO:0000256" key="2">
    <source>
        <dbReference type="ARBA" id="ARBA00004173"/>
    </source>
</evidence>
<keyword evidence="16" id="KW-1185">Reference proteome</keyword>
<evidence type="ECO:0000313" key="16">
    <source>
        <dbReference type="Proteomes" id="UP000183832"/>
    </source>
</evidence>
<feature type="compositionally biased region" description="Basic and acidic residues" evidence="14">
    <location>
        <begin position="226"/>
        <end position="262"/>
    </location>
</feature>
<evidence type="ECO:0000256" key="5">
    <source>
        <dbReference type="ARBA" id="ARBA00023054"/>
    </source>
</evidence>
<dbReference type="GO" id="GO:0005840">
    <property type="term" value="C:ribosome"/>
    <property type="evidence" value="ECO:0007669"/>
    <property type="project" value="UniProtKB-KW"/>
</dbReference>
<dbReference type="OrthoDB" id="6247992at2759"/>
<dbReference type="PANTHER" id="PTHR31761:SF1">
    <property type="entry name" value="LARGE RIBOSOMAL SUBUNIT PROTEIN ML64"/>
    <property type="match status" value="1"/>
</dbReference>
<dbReference type="Pfam" id="PF10147">
    <property type="entry name" value="CR6_interact"/>
    <property type="match status" value="1"/>
</dbReference>
<reference evidence="15 16" key="1">
    <citation type="submission" date="2015-04" db="EMBL/GenBank/DDBJ databases">
        <authorList>
            <person name="Syromyatnikov M.Y."/>
            <person name="Popov V.N."/>
        </authorList>
    </citation>
    <scope>NUCLEOTIDE SEQUENCE [LARGE SCALE GENOMIC DNA]</scope>
</reference>
<dbReference type="AlphaFoldDB" id="A0A1J1HKY3"/>
<evidence type="ECO:0000256" key="9">
    <source>
        <dbReference type="ARBA" id="ARBA00023306"/>
    </source>
</evidence>
<comment type="subcellular location">
    <subcellularLocation>
        <location evidence="2">Mitochondrion</location>
    </subcellularLocation>
    <subcellularLocation>
        <location evidence="1">Nucleus</location>
    </subcellularLocation>
</comment>
<organism evidence="15 16">
    <name type="scientific">Clunio marinus</name>
    <dbReference type="NCBI Taxonomy" id="568069"/>
    <lineage>
        <taxon>Eukaryota</taxon>
        <taxon>Metazoa</taxon>
        <taxon>Ecdysozoa</taxon>
        <taxon>Arthropoda</taxon>
        <taxon>Hexapoda</taxon>
        <taxon>Insecta</taxon>
        <taxon>Pterygota</taxon>
        <taxon>Neoptera</taxon>
        <taxon>Endopterygota</taxon>
        <taxon>Diptera</taxon>
        <taxon>Nematocera</taxon>
        <taxon>Chironomoidea</taxon>
        <taxon>Chironomidae</taxon>
        <taxon>Clunio</taxon>
    </lineage>
</organism>
<comment type="similarity">
    <text evidence="3">Belongs to the mitochondrion-specific ribosomal protein mL64 family.</text>
</comment>
<dbReference type="GO" id="GO:0005634">
    <property type="term" value="C:nucleus"/>
    <property type="evidence" value="ECO:0007669"/>
    <property type="project" value="UniProtKB-SubCell"/>
</dbReference>
<evidence type="ECO:0000256" key="7">
    <source>
        <dbReference type="ARBA" id="ARBA00023242"/>
    </source>
</evidence>
<dbReference type="STRING" id="568069.A0A1J1HKY3"/>
<dbReference type="Proteomes" id="UP000183832">
    <property type="component" value="Unassembled WGS sequence"/>
</dbReference>
<dbReference type="PANTHER" id="PTHR31761">
    <property type="entry name" value="GROWTH ARREST AND DNA DAMAGE-INDUCIBLE PROTEINS-INTERACTING PROTEIN 1 GADD45GIP1"/>
    <property type="match status" value="1"/>
</dbReference>
<evidence type="ECO:0000256" key="10">
    <source>
        <dbReference type="ARBA" id="ARBA00030700"/>
    </source>
</evidence>
<comment type="function">
    <text evidence="13">Acts as a negative regulator of G1 to S cell cycle phase progression by inhibiting cyclin-dependent kinases. Inhibitory effects are additive with GADD45 proteins but also occur in the absence of GADD45 proteins. Acts as a repressor of the orphan nuclear receptor NR4A1 by inhibiting AB domain-mediated transcriptional activity. May be involved in the hormone-mediated regulation of NR4A1 transcriptional activity. May play a role in mitochondrial protein synthesis.</text>
</comment>
<dbReference type="InterPro" id="IPR018472">
    <property type="entry name" value="Ribosomal_mL64"/>
</dbReference>